<protein>
    <submittedName>
        <fullName evidence="6">Ribonuclease H-like domain-containing protein</fullName>
    </submittedName>
</protein>
<dbReference type="InterPro" id="IPR051274">
    <property type="entry name" value="3-5_Exoribonuclease"/>
</dbReference>
<dbReference type="RefSeq" id="XP_064769791.1">
    <property type="nucleotide sequence ID" value="XM_064910779.1"/>
</dbReference>
<organism evidence="6 7">
    <name type="scientific">Myxozyma melibiosi</name>
    <dbReference type="NCBI Taxonomy" id="54550"/>
    <lineage>
        <taxon>Eukaryota</taxon>
        <taxon>Fungi</taxon>
        <taxon>Dikarya</taxon>
        <taxon>Ascomycota</taxon>
        <taxon>Saccharomycotina</taxon>
        <taxon>Lipomycetes</taxon>
        <taxon>Lipomycetales</taxon>
        <taxon>Lipomycetaceae</taxon>
        <taxon>Myxozyma</taxon>
    </lineage>
</organism>
<dbReference type="Gene3D" id="3.30.420.10">
    <property type="entry name" value="Ribonuclease H-like superfamily/Ribonuclease H"/>
    <property type="match status" value="1"/>
</dbReference>
<dbReference type="PANTHER" id="PTHR23044:SF61">
    <property type="entry name" value="3'-5' EXORIBONUCLEASE 1-RELATED"/>
    <property type="match status" value="1"/>
</dbReference>
<dbReference type="PANTHER" id="PTHR23044">
    <property type="entry name" value="3'-5' EXONUCLEASE ERI1-RELATED"/>
    <property type="match status" value="1"/>
</dbReference>
<dbReference type="SUPFAM" id="SSF53098">
    <property type="entry name" value="Ribonuclease H-like"/>
    <property type="match status" value="1"/>
</dbReference>
<dbReference type="EMBL" id="JBBJBU010000002">
    <property type="protein sequence ID" value="KAK7206758.1"/>
    <property type="molecule type" value="Genomic_DNA"/>
</dbReference>
<dbReference type="InterPro" id="IPR012337">
    <property type="entry name" value="RNaseH-like_sf"/>
</dbReference>
<sequence>MSSPGSSSSSPSRSSNSTAPSDVASPASSEISDLLGNLSIKDNAASELTRPLNDYTIRYLFCLDIEATCSEYLPFLEDTHEVIELPVVLVDTHKCEIIDEFHTFVKPRYARILTAHCTELTGITQAQVDSAPTFPQAIDMLNRFMLSHADILSPHPKDTSASQRAYRNYAWVTDGNADIDRFLCLRSCKINRVLLPPYLQGQYINLKQLYKDHFRERGHKRMAEMLHTWNAEFEGRLHSGLDDARQVARIMIFLMKREHVDLRTNRSIVMQSNYRFTYRNLSPRW</sequence>
<keyword evidence="2" id="KW-0378">Hydrolase</keyword>
<accession>A0ABR1FC84</accession>
<evidence type="ECO:0000256" key="2">
    <source>
        <dbReference type="ARBA" id="ARBA00022801"/>
    </source>
</evidence>
<evidence type="ECO:0000313" key="7">
    <source>
        <dbReference type="Proteomes" id="UP001498771"/>
    </source>
</evidence>
<feature type="domain" description="Exonuclease" evidence="5">
    <location>
        <begin position="59"/>
        <end position="260"/>
    </location>
</feature>
<keyword evidence="1" id="KW-0540">Nuclease</keyword>
<dbReference type="InterPro" id="IPR036397">
    <property type="entry name" value="RNaseH_sf"/>
</dbReference>
<proteinExistence type="predicted"/>
<feature type="region of interest" description="Disordered" evidence="4">
    <location>
        <begin position="1"/>
        <end position="28"/>
    </location>
</feature>
<evidence type="ECO:0000313" key="6">
    <source>
        <dbReference type="EMBL" id="KAK7206758.1"/>
    </source>
</evidence>
<gene>
    <name evidence="6" type="ORF">BZA70DRAFT_255392</name>
</gene>
<evidence type="ECO:0000256" key="4">
    <source>
        <dbReference type="SAM" id="MobiDB-lite"/>
    </source>
</evidence>
<reference evidence="6 7" key="1">
    <citation type="submission" date="2024-03" db="EMBL/GenBank/DDBJ databases">
        <title>Genome-scale model development and genomic sequencing of the oleaginous clade Lipomyces.</title>
        <authorList>
            <consortium name="Lawrence Berkeley National Laboratory"/>
            <person name="Czajka J.J."/>
            <person name="Han Y."/>
            <person name="Kim J."/>
            <person name="Mondo S.J."/>
            <person name="Hofstad B.A."/>
            <person name="Robles A."/>
            <person name="Haridas S."/>
            <person name="Riley R."/>
            <person name="LaButti K."/>
            <person name="Pangilinan J."/>
            <person name="Andreopoulos W."/>
            <person name="Lipzen A."/>
            <person name="Yan J."/>
            <person name="Wang M."/>
            <person name="Ng V."/>
            <person name="Grigoriev I.V."/>
            <person name="Spatafora J.W."/>
            <person name="Magnuson J.K."/>
            <person name="Baker S.E."/>
            <person name="Pomraning K.R."/>
        </authorList>
    </citation>
    <scope>NUCLEOTIDE SEQUENCE [LARGE SCALE GENOMIC DNA]</scope>
    <source>
        <strain evidence="6 7">Phaff 52-87</strain>
    </source>
</reference>
<evidence type="ECO:0000259" key="5">
    <source>
        <dbReference type="SMART" id="SM00479"/>
    </source>
</evidence>
<dbReference type="Pfam" id="PF00929">
    <property type="entry name" value="RNase_T"/>
    <property type="match status" value="1"/>
</dbReference>
<name>A0ABR1FC84_9ASCO</name>
<dbReference type="GeneID" id="90036291"/>
<dbReference type="SMART" id="SM00479">
    <property type="entry name" value="EXOIII"/>
    <property type="match status" value="1"/>
</dbReference>
<evidence type="ECO:0000256" key="1">
    <source>
        <dbReference type="ARBA" id="ARBA00022722"/>
    </source>
</evidence>
<keyword evidence="7" id="KW-1185">Reference proteome</keyword>
<comment type="caution">
    <text evidence="6">The sequence shown here is derived from an EMBL/GenBank/DDBJ whole genome shotgun (WGS) entry which is preliminary data.</text>
</comment>
<keyword evidence="3" id="KW-0269">Exonuclease</keyword>
<dbReference type="InterPro" id="IPR047201">
    <property type="entry name" value="ERI-1_3'hExo-like"/>
</dbReference>
<dbReference type="Proteomes" id="UP001498771">
    <property type="component" value="Unassembled WGS sequence"/>
</dbReference>
<dbReference type="CDD" id="cd06133">
    <property type="entry name" value="ERI-1_3'hExo_like"/>
    <property type="match status" value="1"/>
</dbReference>
<evidence type="ECO:0000256" key="3">
    <source>
        <dbReference type="ARBA" id="ARBA00022839"/>
    </source>
</evidence>
<dbReference type="InterPro" id="IPR013520">
    <property type="entry name" value="Ribonucl_H"/>
</dbReference>
<feature type="compositionally biased region" description="Low complexity" evidence="4">
    <location>
        <begin position="1"/>
        <end position="21"/>
    </location>
</feature>